<feature type="domain" description="N-acetyl-gamma-glutamyl-phosphate reductase dimerisation" evidence="1">
    <location>
        <begin position="1"/>
        <end position="74"/>
    </location>
</feature>
<proteinExistence type="predicted"/>
<protein>
    <recommendedName>
        <fullName evidence="1">N-acetyl-gamma-glutamyl-phosphate reductase dimerisation domain-containing protein</fullName>
    </recommendedName>
</protein>
<evidence type="ECO:0000313" key="2">
    <source>
        <dbReference type="EMBL" id="KAF0775263.1"/>
    </source>
</evidence>
<evidence type="ECO:0000313" key="3">
    <source>
        <dbReference type="Proteomes" id="UP000469452"/>
    </source>
</evidence>
<organism evidence="2 3">
    <name type="scientific">Aphanomyces astaci</name>
    <name type="common">Crayfish plague agent</name>
    <dbReference type="NCBI Taxonomy" id="112090"/>
    <lineage>
        <taxon>Eukaryota</taxon>
        <taxon>Sar</taxon>
        <taxon>Stramenopiles</taxon>
        <taxon>Oomycota</taxon>
        <taxon>Saprolegniomycetes</taxon>
        <taxon>Saprolegniales</taxon>
        <taxon>Verrucalvaceae</taxon>
        <taxon>Aphanomyces</taxon>
    </lineage>
</organism>
<dbReference type="SUPFAM" id="SSF55347">
    <property type="entry name" value="Glyceraldehyde-3-phosphate dehydrogenase-like, C-terminal domain"/>
    <property type="match status" value="1"/>
</dbReference>
<dbReference type="Proteomes" id="UP000469452">
    <property type="component" value="Unassembled WGS sequence"/>
</dbReference>
<dbReference type="Gene3D" id="3.30.360.10">
    <property type="entry name" value="Dihydrodipicolinate Reductase, domain 2"/>
    <property type="match status" value="1"/>
</dbReference>
<dbReference type="VEuPathDB" id="FungiDB:H257_13507"/>
<dbReference type="EMBL" id="VJMI01001900">
    <property type="protein sequence ID" value="KAF0775263.1"/>
    <property type="molecule type" value="Genomic_DNA"/>
</dbReference>
<sequence>GIHLTLSMQLQDKTMTKDQIVALYQSFYAKEPQVHVIDDVPQVKQNALHHHTTIGGISVDNVRGRVALVVTIDNLLKGAASQAIQNINLSLGLEELRGLIE</sequence>
<dbReference type="InterPro" id="IPR050085">
    <property type="entry name" value="AGPR"/>
</dbReference>
<evidence type="ECO:0000259" key="1">
    <source>
        <dbReference type="Pfam" id="PF22698"/>
    </source>
</evidence>
<accession>A0A6A5AZU7</accession>
<name>A0A6A5AZU7_APHAT</name>
<feature type="non-terminal residue" evidence="2">
    <location>
        <position position="1"/>
    </location>
</feature>
<comment type="caution">
    <text evidence="2">The sequence shown here is derived from an EMBL/GenBank/DDBJ whole genome shotgun (WGS) entry which is preliminary data.</text>
</comment>
<gene>
    <name evidence="2" type="ORF">AaE_001037</name>
</gene>
<dbReference type="PANTHER" id="PTHR32338:SF10">
    <property type="entry name" value="N-ACETYL-GAMMA-GLUTAMYL-PHOSPHATE REDUCTASE, CHLOROPLASTIC-RELATED"/>
    <property type="match status" value="1"/>
</dbReference>
<dbReference type="InterPro" id="IPR058924">
    <property type="entry name" value="AGPR_dimerisation_dom"/>
</dbReference>
<dbReference type="AlphaFoldDB" id="A0A6A5AZU7"/>
<reference evidence="2 3" key="1">
    <citation type="submission" date="2019-06" db="EMBL/GenBank/DDBJ databases">
        <title>Genomics analysis of Aphanomyces spp. identifies a new class of oomycete effector associated with host adaptation.</title>
        <authorList>
            <person name="Gaulin E."/>
        </authorList>
    </citation>
    <scope>NUCLEOTIDE SEQUENCE [LARGE SCALE GENOMIC DNA]</scope>
    <source>
        <strain evidence="2 3">E</strain>
    </source>
</reference>
<dbReference type="Pfam" id="PF22698">
    <property type="entry name" value="Semialdhyde_dhC_1"/>
    <property type="match status" value="1"/>
</dbReference>
<dbReference type="PANTHER" id="PTHR32338">
    <property type="entry name" value="N-ACETYL-GAMMA-GLUTAMYL-PHOSPHATE REDUCTASE, CHLOROPLASTIC-RELATED-RELATED"/>
    <property type="match status" value="1"/>
</dbReference>